<evidence type="ECO:0000256" key="2">
    <source>
        <dbReference type="ARBA" id="ARBA00001970"/>
    </source>
</evidence>
<dbReference type="Gene3D" id="1.10.420.10">
    <property type="entry name" value="Peroxidase, domain 2"/>
    <property type="match status" value="1"/>
</dbReference>
<dbReference type="InterPro" id="IPR002016">
    <property type="entry name" value="Haem_peroxidase"/>
</dbReference>
<dbReference type="InterPro" id="IPR000823">
    <property type="entry name" value="Peroxidase_pln"/>
</dbReference>
<evidence type="ECO:0000256" key="9">
    <source>
        <dbReference type="PIRSR" id="PIRSR600823-3"/>
    </source>
</evidence>
<dbReference type="Pfam" id="PF00141">
    <property type="entry name" value="peroxidase"/>
    <property type="match status" value="1"/>
</dbReference>
<evidence type="ECO:0000256" key="10">
    <source>
        <dbReference type="RuleBase" id="RU004241"/>
    </source>
</evidence>
<proteinExistence type="inferred from homology"/>
<feature type="region of interest" description="Disordered" evidence="11">
    <location>
        <begin position="873"/>
        <end position="904"/>
    </location>
</feature>
<dbReference type="GO" id="GO:0003676">
    <property type="term" value="F:nucleic acid binding"/>
    <property type="evidence" value="ECO:0007669"/>
    <property type="project" value="InterPro"/>
</dbReference>
<keyword evidence="4" id="KW-0575">Peroxidase</keyword>
<dbReference type="PANTHER" id="PTHR37610:SF97">
    <property type="entry name" value="RETROTRANSPOSON GAG DOMAIN-CONTAINING PROTEIN"/>
    <property type="match status" value="1"/>
</dbReference>
<dbReference type="InterPro" id="IPR010255">
    <property type="entry name" value="Haem_peroxidase_sf"/>
</dbReference>
<dbReference type="OMA" id="KEPTHEH"/>
<evidence type="ECO:0000256" key="7">
    <source>
        <dbReference type="ARBA" id="ARBA00023002"/>
    </source>
</evidence>
<keyword evidence="6 9" id="KW-0479">Metal-binding</keyword>
<reference evidence="14" key="1">
    <citation type="submission" date="2018-11" db="EMBL/GenBank/DDBJ databases">
        <authorList>
            <person name="Grassa J C."/>
        </authorList>
    </citation>
    <scope>NUCLEOTIDE SEQUENCE [LARGE SCALE GENOMIC DNA]</scope>
</reference>
<dbReference type="Proteomes" id="UP000596661">
    <property type="component" value="Chromosome 7"/>
</dbReference>
<dbReference type="PRINTS" id="PR00461">
    <property type="entry name" value="PLPEROXIDASE"/>
</dbReference>
<dbReference type="Pfam" id="PF03732">
    <property type="entry name" value="Retrotrans_gag"/>
    <property type="match status" value="1"/>
</dbReference>
<comment type="cofactor">
    <cofactor evidence="9">
        <name>Ca(2+)</name>
        <dbReference type="ChEBI" id="CHEBI:29108"/>
    </cofactor>
    <text evidence="9">Binds 2 calcium ions per subunit.</text>
</comment>
<feature type="binding site" evidence="9">
    <location>
        <position position="51"/>
    </location>
    <ligand>
        <name>Ca(2+)</name>
        <dbReference type="ChEBI" id="CHEBI:29108"/>
        <label>2</label>
    </ligand>
</feature>
<comment type="catalytic activity">
    <reaction evidence="1">
        <text>2 a phenolic donor + H2O2 = 2 a phenolic radical donor + 2 H2O</text>
        <dbReference type="Rhea" id="RHEA:56136"/>
        <dbReference type="ChEBI" id="CHEBI:15377"/>
        <dbReference type="ChEBI" id="CHEBI:16240"/>
        <dbReference type="ChEBI" id="CHEBI:139520"/>
        <dbReference type="ChEBI" id="CHEBI:139521"/>
        <dbReference type="EC" id="1.11.1.7"/>
    </reaction>
</comment>
<feature type="domain" description="Plant heme peroxidase family profile" evidence="12">
    <location>
        <begin position="1"/>
        <end position="128"/>
    </location>
</feature>
<keyword evidence="5" id="KW-0349">Heme</keyword>
<dbReference type="EC" id="1.11.1.7" evidence="3"/>
<evidence type="ECO:0000256" key="8">
    <source>
        <dbReference type="ARBA" id="ARBA00023004"/>
    </source>
</evidence>
<evidence type="ECO:0000259" key="12">
    <source>
        <dbReference type="PROSITE" id="PS50873"/>
    </source>
</evidence>
<dbReference type="SUPFAM" id="SSF56672">
    <property type="entry name" value="DNA/RNA polymerases"/>
    <property type="match status" value="1"/>
</dbReference>
<evidence type="ECO:0000256" key="3">
    <source>
        <dbReference type="ARBA" id="ARBA00012313"/>
    </source>
</evidence>
<comment type="similarity">
    <text evidence="10">Belongs to the peroxidase family.</text>
</comment>
<reference evidence="14" key="2">
    <citation type="submission" date="2021-03" db="UniProtKB">
        <authorList>
            <consortium name="EnsemblPlants"/>
        </authorList>
    </citation>
    <scope>IDENTIFICATION</scope>
</reference>
<feature type="binding site" evidence="9">
    <location>
        <position position="43"/>
    </location>
    <ligand>
        <name>Ca(2+)</name>
        <dbReference type="ChEBI" id="CHEBI:29108"/>
        <label>2</label>
    </ligand>
</feature>
<evidence type="ECO:0000259" key="13">
    <source>
        <dbReference type="PROSITE" id="PS50994"/>
    </source>
</evidence>
<dbReference type="GO" id="GO:0020037">
    <property type="term" value="F:heme binding"/>
    <property type="evidence" value="ECO:0007669"/>
    <property type="project" value="InterPro"/>
</dbReference>
<feature type="domain" description="Integrase catalytic" evidence="13">
    <location>
        <begin position="612"/>
        <end position="786"/>
    </location>
</feature>
<dbReference type="InterPro" id="IPR029472">
    <property type="entry name" value="Copia-like_N"/>
</dbReference>
<dbReference type="Pfam" id="PF07727">
    <property type="entry name" value="RVT_2"/>
    <property type="match status" value="1"/>
</dbReference>
<dbReference type="PANTHER" id="PTHR37610">
    <property type="entry name" value="CCHC-TYPE DOMAIN-CONTAINING PROTEIN"/>
    <property type="match status" value="1"/>
</dbReference>
<dbReference type="InterPro" id="IPR036397">
    <property type="entry name" value="RNaseH_sf"/>
</dbReference>
<dbReference type="InterPro" id="IPR057670">
    <property type="entry name" value="SH3_retrovirus"/>
</dbReference>
<accession>A0A803Q579</accession>
<dbReference type="AlphaFoldDB" id="A0A803Q579"/>
<dbReference type="GO" id="GO:0006979">
    <property type="term" value="P:response to oxidative stress"/>
    <property type="evidence" value="ECO:0007669"/>
    <property type="project" value="InterPro"/>
</dbReference>
<evidence type="ECO:0000256" key="5">
    <source>
        <dbReference type="ARBA" id="ARBA00022617"/>
    </source>
</evidence>
<sequence>MFRRLYNFTGKGDTDPTLDQDYATELMSKCPPPANPKTIVEMDPESSLSFDSNYYVGVTKSKGAFSSDAALLTNPRAARLVRSFHDFNTFKIAFGRSMVHMGAIGVLTAFGSCYGIRATFVCSCSSSSYFSLICGYLVCGNATRWWSSRPCAWRKFEIDNCANDLSNPYFLSNGDNPSVVLVPKILKGSENYNTWRRSMLIALVARNKVKFVNVKLPQPNKDHDDYDSWCRCNSTVISWILHAISDEIADSIMYHDNAAEIWAELHERFNEKNAPRIFEAKKTMQSLTQGSNTVTTYYTRLKALWDQIREYRPPPVCSCGAMKVIQEYQEEDRLLEFLVGLNDSYSLVRSQILMRDPLPSVNKAYAAVIQSKYNCTHCGMNGHSIERCYKLNGYPPGHKYHGKFPNRDAKRNAGKPACVNFLGADEGKTEELSMERDLISSLSSVQCQKLMAILAQKATENSTQNVSEDQPVVSYFSGTVHLNPELILENVLYVPTFKCNLLSVNSLTATTNCTFLFSDDNCVIQDASKTKLIGMGRKFDNLYYLNCNQSYNKNLVSVSASFSYSKISNETVWLNRLGHPSCVKIHPLNKALKFHADSNSLFHCSICHYAKQRKLPFISNHNIAEKCFDLIHVDIWGPYKTCTIEGYKYFITIVDDCSRYTWIKLIKQKSDVQYAIPQFITLVQNQFGKAIKGMRSNNAKELQFKDLFNELGIMHYHSCVQRPQQNFVVERKHQHLLNVGRALLFQSYIPLVYWGDCVATAAYLINRTPTPNLKNKTPFAILHSKEPTHEHLKAFGCLAYASTLSQSRSKFSPRSAPCIFLGYPPGVKGYKLLDLNKNITFISRDVYFYEHIFPFVSTRGIPPLHENFFTASPHTAETSNSSAPGTASGEFSQPDSSDPSLDHNLSQFSHVPTSGWHLHQLDVNNAFLHGDLHEDVYMSIPQGYRPKGELPPNVVCKLQKSFYGLKQASRQWFAKFSSALTDEGFHHLATDHSLFIKNFHGNFIFLLVYVDDVILASNNLVELEALKARLHTRFQLKDLGNLRYFLGLEVARSEKGIIVSQRPYALQLLEDLGYLSSKPVSTPIEANLKLGLDEKEKLSDPTLYRRIVGKLQYLTMTRPDISYSVNKLSKFLCTPRVTHLHATQRVLQYVKGTPRQGIFFTANSEVKLHAYTNSDWASKKQHTVSRSSAKAEYRAMANTTCEVVWLLSILKELQIDHEGHALLYCDTN</sequence>
<dbReference type="EnsemblPlants" id="evm.model.07.484">
    <property type="protein sequence ID" value="cds.evm.model.07.484"/>
    <property type="gene ID" value="evm.TU.07.484"/>
</dbReference>
<dbReference type="InterPro" id="IPR043502">
    <property type="entry name" value="DNA/RNA_pol_sf"/>
</dbReference>
<evidence type="ECO:0000256" key="6">
    <source>
        <dbReference type="ARBA" id="ARBA00022723"/>
    </source>
</evidence>
<keyword evidence="7" id="KW-0560">Oxidoreductase</keyword>
<keyword evidence="8" id="KW-0408">Iron</keyword>
<evidence type="ECO:0000313" key="14">
    <source>
        <dbReference type="EnsemblPlants" id="cds.evm.model.07.484"/>
    </source>
</evidence>
<dbReference type="InterPro" id="IPR013103">
    <property type="entry name" value="RVT_2"/>
</dbReference>
<keyword evidence="15" id="KW-1185">Reference proteome</keyword>
<keyword evidence="9" id="KW-0106">Calcium</keyword>
<dbReference type="Pfam" id="PF14244">
    <property type="entry name" value="Retrotran_gag_3"/>
    <property type="match status" value="1"/>
</dbReference>
<dbReference type="SUPFAM" id="SSF48113">
    <property type="entry name" value="Heme-dependent peroxidases"/>
    <property type="match status" value="1"/>
</dbReference>
<dbReference type="InterPro" id="IPR012337">
    <property type="entry name" value="RNaseH-like_sf"/>
</dbReference>
<dbReference type="Gene3D" id="3.30.420.10">
    <property type="entry name" value="Ribonuclease H-like superfamily/Ribonuclease H"/>
    <property type="match status" value="1"/>
</dbReference>
<evidence type="ECO:0000256" key="1">
    <source>
        <dbReference type="ARBA" id="ARBA00000189"/>
    </source>
</evidence>
<evidence type="ECO:0000256" key="4">
    <source>
        <dbReference type="ARBA" id="ARBA00022559"/>
    </source>
</evidence>
<dbReference type="InterPro" id="IPR001584">
    <property type="entry name" value="Integrase_cat-core"/>
</dbReference>
<evidence type="ECO:0000256" key="11">
    <source>
        <dbReference type="SAM" id="MobiDB-lite"/>
    </source>
</evidence>
<dbReference type="SUPFAM" id="SSF53098">
    <property type="entry name" value="Ribonuclease H-like"/>
    <property type="match status" value="1"/>
</dbReference>
<dbReference type="GO" id="GO:0015074">
    <property type="term" value="P:DNA integration"/>
    <property type="evidence" value="ECO:0007669"/>
    <property type="project" value="InterPro"/>
</dbReference>
<protein>
    <recommendedName>
        <fullName evidence="3">peroxidase</fullName>
        <ecNumber evidence="3">1.11.1.7</ecNumber>
    </recommendedName>
</protein>
<dbReference type="GO" id="GO:0046872">
    <property type="term" value="F:metal ion binding"/>
    <property type="evidence" value="ECO:0007669"/>
    <property type="project" value="UniProtKB-KW"/>
</dbReference>
<dbReference type="PROSITE" id="PS50873">
    <property type="entry name" value="PEROXIDASE_4"/>
    <property type="match status" value="1"/>
</dbReference>
<dbReference type="GO" id="GO:0140825">
    <property type="term" value="F:lactoperoxidase activity"/>
    <property type="evidence" value="ECO:0007669"/>
    <property type="project" value="UniProtKB-EC"/>
</dbReference>
<comment type="cofactor">
    <cofactor evidence="2">
        <name>heme b</name>
        <dbReference type="ChEBI" id="CHEBI:60344"/>
    </cofactor>
</comment>
<name>A0A803Q579_CANSA</name>
<dbReference type="Pfam" id="PF25597">
    <property type="entry name" value="SH3_retrovirus"/>
    <property type="match status" value="1"/>
</dbReference>
<evidence type="ECO:0000313" key="15">
    <source>
        <dbReference type="Proteomes" id="UP000596661"/>
    </source>
</evidence>
<dbReference type="InterPro" id="IPR005162">
    <property type="entry name" value="Retrotrans_gag_dom"/>
</dbReference>
<dbReference type="Gramene" id="evm.model.07.484">
    <property type="protein sequence ID" value="cds.evm.model.07.484"/>
    <property type="gene ID" value="evm.TU.07.484"/>
</dbReference>
<organism evidence="14 15">
    <name type="scientific">Cannabis sativa</name>
    <name type="common">Hemp</name>
    <name type="synonym">Marijuana</name>
    <dbReference type="NCBI Taxonomy" id="3483"/>
    <lineage>
        <taxon>Eukaryota</taxon>
        <taxon>Viridiplantae</taxon>
        <taxon>Streptophyta</taxon>
        <taxon>Embryophyta</taxon>
        <taxon>Tracheophyta</taxon>
        <taxon>Spermatophyta</taxon>
        <taxon>Magnoliopsida</taxon>
        <taxon>eudicotyledons</taxon>
        <taxon>Gunneridae</taxon>
        <taxon>Pentapetalae</taxon>
        <taxon>rosids</taxon>
        <taxon>fabids</taxon>
        <taxon>Rosales</taxon>
        <taxon>Cannabaceae</taxon>
        <taxon>Cannabis</taxon>
    </lineage>
</organism>
<dbReference type="CDD" id="cd09272">
    <property type="entry name" value="RNase_HI_RT_Ty1"/>
    <property type="match status" value="1"/>
</dbReference>
<dbReference type="PROSITE" id="PS50994">
    <property type="entry name" value="INTEGRASE"/>
    <property type="match status" value="1"/>
</dbReference>
<dbReference type="EMBL" id="UZAU01000635">
    <property type="status" value="NOT_ANNOTATED_CDS"/>
    <property type="molecule type" value="Genomic_DNA"/>
</dbReference>